<dbReference type="AlphaFoldDB" id="L1J053"/>
<dbReference type="Proteomes" id="UP000011087">
    <property type="component" value="Unassembled WGS sequence"/>
</dbReference>
<dbReference type="PANTHER" id="PTHR22727:SF15">
    <property type="entry name" value="MRH DOMAIN-CONTAINING PROTEIN"/>
    <property type="match status" value="1"/>
</dbReference>
<dbReference type="SMART" id="SM01411">
    <property type="entry name" value="Ephrin_rec_like"/>
    <property type="match status" value="4"/>
</dbReference>
<dbReference type="STRING" id="905079.L1J053"/>
<dbReference type="OrthoDB" id="439917at2759"/>
<dbReference type="GeneID" id="17298186"/>
<dbReference type="InterPro" id="IPR009030">
    <property type="entry name" value="Growth_fac_rcpt_cys_sf"/>
</dbReference>
<keyword evidence="1" id="KW-1133">Transmembrane helix</keyword>
<reference evidence="3 5" key="1">
    <citation type="journal article" date="2012" name="Nature">
        <title>Algal genomes reveal evolutionary mosaicism and the fate of nucleomorphs.</title>
        <authorList>
            <consortium name="DOE Joint Genome Institute"/>
            <person name="Curtis B.A."/>
            <person name="Tanifuji G."/>
            <person name="Burki F."/>
            <person name="Gruber A."/>
            <person name="Irimia M."/>
            <person name="Maruyama S."/>
            <person name="Arias M.C."/>
            <person name="Ball S.G."/>
            <person name="Gile G.H."/>
            <person name="Hirakawa Y."/>
            <person name="Hopkins J.F."/>
            <person name="Kuo A."/>
            <person name="Rensing S.A."/>
            <person name="Schmutz J."/>
            <person name="Symeonidi A."/>
            <person name="Elias M."/>
            <person name="Eveleigh R.J."/>
            <person name="Herman E.K."/>
            <person name="Klute M.J."/>
            <person name="Nakayama T."/>
            <person name="Obornik M."/>
            <person name="Reyes-Prieto A."/>
            <person name="Armbrust E.V."/>
            <person name="Aves S.J."/>
            <person name="Beiko R.G."/>
            <person name="Coutinho P."/>
            <person name="Dacks J.B."/>
            <person name="Durnford D.G."/>
            <person name="Fast N.M."/>
            <person name="Green B.R."/>
            <person name="Grisdale C.J."/>
            <person name="Hempel F."/>
            <person name="Henrissat B."/>
            <person name="Hoppner M.P."/>
            <person name="Ishida K."/>
            <person name="Kim E."/>
            <person name="Koreny L."/>
            <person name="Kroth P.G."/>
            <person name="Liu Y."/>
            <person name="Malik S.B."/>
            <person name="Maier U.G."/>
            <person name="McRose D."/>
            <person name="Mock T."/>
            <person name="Neilson J.A."/>
            <person name="Onodera N.T."/>
            <person name="Poole A.M."/>
            <person name="Pritham E.J."/>
            <person name="Richards T.A."/>
            <person name="Rocap G."/>
            <person name="Roy S.W."/>
            <person name="Sarai C."/>
            <person name="Schaack S."/>
            <person name="Shirato S."/>
            <person name="Slamovits C.H."/>
            <person name="Spencer D.F."/>
            <person name="Suzuki S."/>
            <person name="Worden A.Z."/>
            <person name="Zauner S."/>
            <person name="Barry K."/>
            <person name="Bell C."/>
            <person name="Bharti A.K."/>
            <person name="Crow J.A."/>
            <person name="Grimwood J."/>
            <person name="Kramer R."/>
            <person name="Lindquist E."/>
            <person name="Lucas S."/>
            <person name="Salamov A."/>
            <person name="McFadden G.I."/>
            <person name="Lane C.E."/>
            <person name="Keeling P.J."/>
            <person name="Gray M.W."/>
            <person name="Grigoriev I.V."/>
            <person name="Archibald J.M."/>
        </authorList>
    </citation>
    <scope>NUCLEOTIDE SEQUENCE</scope>
    <source>
        <strain evidence="3 5">CCMP2712</strain>
    </source>
</reference>
<dbReference type="EnsemblProtists" id="EKX41465">
    <property type="protein sequence ID" value="EKX41465"/>
    <property type="gene ID" value="GUITHDRAFT_112436"/>
</dbReference>
<dbReference type="eggNOG" id="KOG1217">
    <property type="taxonomic scope" value="Eukaryota"/>
</dbReference>
<keyword evidence="5" id="KW-1185">Reference proteome</keyword>
<gene>
    <name evidence="3" type="ORF">GUITHDRAFT_112436</name>
</gene>
<dbReference type="RefSeq" id="XP_005828445.1">
    <property type="nucleotide sequence ID" value="XM_005828388.1"/>
</dbReference>
<dbReference type="PaxDb" id="55529-EKX41465"/>
<keyword evidence="1" id="KW-0812">Transmembrane</keyword>
<evidence type="ECO:0000313" key="4">
    <source>
        <dbReference type="EnsemblProtists" id="EKX41465"/>
    </source>
</evidence>
<evidence type="ECO:0000256" key="1">
    <source>
        <dbReference type="SAM" id="Phobius"/>
    </source>
</evidence>
<feature type="signal peptide" evidence="2">
    <location>
        <begin position="1"/>
        <end position="19"/>
    </location>
</feature>
<protein>
    <recommendedName>
        <fullName evidence="6">Tyrosine-protein kinase ephrin type A/B receptor-like domain-containing protein</fullName>
    </recommendedName>
</protein>
<feature type="chain" id="PRO_5008770766" description="Tyrosine-protein kinase ephrin type A/B receptor-like domain-containing protein" evidence="2">
    <location>
        <begin position="20"/>
        <end position="1082"/>
    </location>
</feature>
<dbReference type="EMBL" id="JH993023">
    <property type="protein sequence ID" value="EKX41465.1"/>
    <property type="molecule type" value="Genomic_DNA"/>
</dbReference>
<keyword evidence="1" id="KW-0472">Membrane</keyword>
<evidence type="ECO:0000313" key="3">
    <source>
        <dbReference type="EMBL" id="EKX41465.1"/>
    </source>
</evidence>
<dbReference type="PANTHER" id="PTHR22727">
    <property type="entry name" value="PROTEIN CBG13728"/>
    <property type="match status" value="1"/>
</dbReference>
<dbReference type="SUPFAM" id="SSF57184">
    <property type="entry name" value="Growth factor receptor domain"/>
    <property type="match status" value="1"/>
</dbReference>
<dbReference type="HOGENOM" id="CLU_285979_0_0_1"/>
<dbReference type="InterPro" id="IPR039181">
    <property type="entry name" value="Elapor1/2"/>
</dbReference>
<evidence type="ECO:0000256" key="2">
    <source>
        <dbReference type="SAM" id="SignalP"/>
    </source>
</evidence>
<reference evidence="5" key="2">
    <citation type="submission" date="2012-11" db="EMBL/GenBank/DDBJ databases">
        <authorList>
            <person name="Kuo A."/>
            <person name="Curtis B.A."/>
            <person name="Tanifuji G."/>
            <person name="Burki F."/>
            <person name="Gruber A."/>
            <person name="Irimia M."/>
            <person name="Maruyama S."/>
            <person name="Arias M.C."/>
            <person name="Ball S.G."/>
            <person name="Gile G.H."/>
            <person name="Hirakawa Y."/>
            <person name="Hopkins J.F."/>
            <person name="Rensing S.A."/>
            <person name="Schmutz J."/>
            <person name="Symeonidi A."/>
            <person name="Elias M."/>
            <person name="Eveleigh R.J."/>
            <person name="Herman E.K."/>
            <person name="Klute M.J."/>
            <person name="Nakayama T."/>
            <person name="Obornik M."/>
            <person name="Reyes-Prieto A."/>
            <person name="Armbrust E.V."/>
            <person name="Aves S.J."/>
            <person name="Beiko R.G."/>
            <person name="Coutinho P."/>
            <person name="Dacks J.B."/>
            <person name="Durnford D.G."/>
            <person name="Fast N.M."/>
            <person name="Green B.R."/>
            <person name="Grisdale C."/>
            <person name="Hempe F."/>
            <person name="Henrissat B."/>
            <person name="Hoppner M.P."/>
            <person name="Ishida K.-I."/>
            <person name="Kim E."/>
            <person name="Koreny L."/>
            <person name="Kroth P.G."/>
            <person name="Liu Y."/>
            <person name="Malik S.-B."/>
            <person name="Maier U.G."/>
            <person name="McRose D."/>
            <person name="Mock T."/>
            <person name="Neilson J.A."/>
            <person name="Onodera N.T."/>
            <person name="Poole A.M."/>
            <person name="Pritham E.J."/>
            <person name="Richards T.A."/>
            <person name="Rocap G."/>
            <person name="Roy S.W."/>
            <person name="Sarai C."/>
            <person name="Schaack S."/>
            <person name="Shirato S."/>
            <person name="Slamovits C.H."/>
            <person name="Spencer D.F."/>
            <person name="Suzuki S."/>
            <person name="Worden A.Z."/>
            <person name="Zauner S."/>
            <person name="Barry K."/>
            <person name="Bell C."/>
            <person name="Bharti A.K."/>
            <person name="Crow J.A."/>
            <person name="Grimwood J."/>
            <person name="Kramer R."/>
            <person name="Lindquist E."/>
            <person name="Lucas S."/>
            <person name="Salamov A."/>
            <person name="McFadden G.I."/>
            <person name="Lane C.E."/>
            <person name="Keeling P.J."/>
            <person name="Gray M.W."/>
            <person name="Grigoriev I.V."/>
            <person name="Archibald J.M."/>
        </authorList>
    </citation>
    <scope>NUCLEOTIDE SEQUENCE</scope>
    <source>
        <strain evidence="5">CCMP2712</strain>
    </source>
</reference>
<name>L1J053_GUITC</name>
<accession>L1J053</accession>
<sequence>MLLLLLLVAASHQVLLVGATKCFSPQLERNLSFFAGECSANGTRRVVGTILPGSYTCKGPSGSALSVTSGIQSDELCSVSCKAGQFLSLGGAGEDPPRAQCKNCPQNTFSVGGGRTISIWSTRLLQGDVGGMNLPSEESPFHSLCYGFNSTSFEQSGDIGQAWQEGYKCESWKPTGDGKTSSGNNRQISKVRSELHMKLRFITKGKIWFTFRVDADAMTEEEPCPWLEGSTGLDDTWECEDGTLGNSSFDCNFHGGRARCPSNFPEMCAQPNLCAGGLAYCCSIDCSTFGGPRLCPGSGGLQVLLCKDDRVRKCRPIPLRPLPFQSRFYVSSEMQWRWVEFDVPAGWVEVVFNYIRDGAVAGQDEAMIGELGWVGTKMADLECSACPVGKQSVEGASRCSSCGRDEIFDKDSASCQPCASNFYAFPGFDKCLLRPTCSMTDYVAKFSECDEGGKRNKWFEWLEPKICEGGVHLPPAHNGVSCPPCASGKYRDGKICKDCPPGHYSDQDMLCKMCPPGHYAPRERVITEFREENMEAGLSTGCVGLCGSKGWRGRVDFIDSGFHHLAPAESWLQLDLNMSDAGSIEFVYGLKCNPLLSSFVLTVDGKRQVLQATCANGSTTEQGRRVREKFPIRAGVHKVRWTFRRVSSQLPGSGASDFNGFDDQAQIFEMAVTNTDTGGASKCLPCPPGLFSSQPSARCSPCAPGFTGSSSEASSTCKACEEGKFAPVSGSPACRVCGEGTRSGEAAVSCSCVYNRTDSGGNAHLLYNTSRMKGRIFGPLLLRGKDMMGARSLVLFLSFCSTLPPLAGAQGPSAVTVGLNSSWQPEGCAGVFACIAEWDSGVLPSKSASEDDFLSLGSSDALVLNAGSQQGFSDLPDFLSHRKIEDSVDSAGIHWRSGGGFTLTLGGGASCPMSQGKRIETRVYALCQLPEQGTDASRVPEKMRVMKECGDRLCDEVAGACVLHVMWETHLACPVCTFDSYAKVSTPCINGRHDVSFKMVKECFGGFSMPQDLVNVHCEIDFRSLFGPGDLVALGILCLLTLVMFGIFFERYVMYKKLYSRYKSLEHQSGGDAHSSLPGMIL</sequence>
<organism evidence="3">
    <name type="scientific">Guillardia theta (strain CCMP2712)</name>
    <name type="common">Cryptophyte</name>
    <dbReference type="NCBI Taxonomy" id="905079"/>
    <lineage>
        <taxon>Eukaryota</taxon>
        <taxon>Cryptophyceae</taxon>
        <taxon>Pyrenomonadales</taxon>
        <taxon>Geminigeraceae</taxon>
        <taxon>Guillardia</taxon>
    </lineage>
</organism>
<evidence type="ECO:0008006" key="6">
    <source>
        <dbReference type="Google" id="ProtNLM"/>
    </source>
</evidence>
<dbReference type="GO" id="GO:0016020">
    <property type="term" value="C:membrane"/>
    <property type="evidence" value="ECO:0007669"/>
    <property type="project" value="TreeGrafter"/>
</dbReference>
<keyword evidence="2" id="KW-0732">Signal</keyword>
<proteinExistence type="predicted"/>
<dbReference type="KEGG" id="gtt:GUITHDRAFT_112436"/>
<feature type="transmembrane region" description="Helical" evidence="1">
    <location>
        <begin position="1031"/>
        <end position="1053"/>
    </location>
</feature>
<reference evidence="4" key="3">
    <citation type="submission" date="2015-06" db="UniProtKB">
        <authorList>
            <consortium name="EnsemblProtists"/>
        </authorList>
    </citation>
    <scope>IDENTIFICATION</scope>
</reference>
<evidence type="ECO:0000313" key="5">
    <source>
        <dbReference type="Proteomes" id="UP000011087"/>
    </source>
</evidence>